<dbReference type="SUPFAM" id="SSF56112">
    <property type="entry name" value="Protein kinase-like (PK-like)"/>
    <property type="match status" value="1"/>
</dbReference>
<sequence length="307" mass="34038">MVSTCDLGTLPLDGVDHTAVSNSDLVAFYDTCPVVWEGDLGSSTKVVRVSQTLVLKGKSFTRPTIEGNHTLASTYETFRVPRIHRVFEAQPVDTNESPGWFILMDYVPGRCVRDCWEELDQQTKERVAGKVAHAILEMQSKRLAHDTAPGPVDRPKDTNPDEPETFHGPWFSAYGGGPFNTVPELEAWYNHKLDVCLRLKKAPTDTPRFDFSEGLVLTHQDITPRNLVLGPRAGDSSGDDFDLWIIDWDYAGAYPPGFEQAALVLQCSDVPGFSDMVLGSLPADHVRAELLTQRWAINYGLTTGAFL</sequence>
<dbReference type="PANTHER" id="PTHR21310:SF39">
    <property type="entry name" value="AMINOGLYCOSIDE PHOSPHOTRANSFERASE DOMAIN-CONTAINING PROTEIN"/>
    <property type="match status" value="1"/>
</dbReference>
<dbReference type="InterPro" id="IPR051678">
    <property type="entry name" value="AGP_Transferase"/>
</dbReference>
<name>A0A423WD76_9PEZI</name>
<evidence type="ECO:0000259" key="2">
    <source>
        <dbReference type="Pfam" id="PF01636"/>
    </source>
</evidence>
<dbReference type="Proteomes" id="UP000283895">
    <property type="component" value="Unassembled WGS sequence"/>
</dbReference>
<dbReference type="Gene3D" id="3.90.1200.10">
    <property type="match status" value="1"/>
</dbReference>
<comment type="caution">
    <text evidence="3">The sequence shown here is derived from an EMBL/GenBank/DDBJ whole genome shotgun (WGS) entry which is preliminary data.</text>
</comment>
<dbReference type="AlphaFoldDB" id="A0A423WD76"/>
<keyword evidence="4" id="KW-1185">Reference proteome</keyword>
<feature type="region of interest" description="Disordered" evidence="1">
    <location>
        <begin position="145"/>
        <end position="167"/>
    </location>
</feature>
<dbReference type="PANTHER" id="PTHR21310">
    <property type="entry name" value="AMINOGLYCOSIDE PHOSPHOTRANSFERASE-RELATED-RELATED"/>
    <property type="match status" value="1"/>
</dbReference>
<protein>
    <recommendedName>
        <fullName evidence="2">Aminoglycoside phosphotransferase domain-containing protein</fullName>
    </recommendedName>
</protein>
<evidence type="ECO:0000313" key="3">
    <source>
        <dbReference type="EMBL" id="ROW01356.1"/>
    </source>
</evidence>
<accession>A0A423WD76</accession>
<dbReference type="Pfam" id="PF01636">
    <property type="entry name" value="APH"/>
    <property type="match status" value="1"/>
</dbReference>
<organism evidence="3 4">
    <name type="scientific">Cytospora schulzeri</name>
    <dbReference type="NCBI Taxonomy" id="448051"/>
    <lineage>
        <taxon>Eukaryota</taxon>
        <taxon>Fungi</taxon>
        <taxon>Dikarya</taxon>
        <taxon>Ascomycota</taxon>
        <taxon>Pezizomycotina</taxon>
        <taxon>Sordariomycetes</taxon>
        <taxon>Sordariomycetidae</taxon>
        <taxon>Diaporthales</taxon>
        <taxon>Cytosporaceae</taxon>
        <taxon>Cytospora</taxon>
    </lineage>
</organism>
<reference evidence="3 4" key="1">
    <citation type="submission" date="2015-09" db="EMBL/GenBank/DDBJ databases">
        <title>Host preference determinants of Valsa canker pathogens revealed by comparative genomics.</title>
        <authorList>
            <person name="Yin Z."/>
            <person name="Huang L."/>
        </authorList>
    </citation>
    <scope>NUCLEOTIDE SEQUENCE [LARGE SCALE GENOMIC DNA]</scope>
    <source>
        <strain evidence="3 4">03-1</strain>
    </source>
</reference>
<evidence type="ECO:0000256" key="1">
    <source>
        <dbReference type="SAM" id="MobiDB-lite"/>
    </source>
</evidence>
<feature type="domain" description="Aminoglycoside phosphotransferase" evidence="2">
    <location>
        <begin position="79"/>
        <end position="264"/>
    </location>
</feature>
<dbReference type="EMBL" id="LKEA01000019">
    <property type="protein sequence ID" value="ROW01356.1"/>
    <property type="molecule type" value="Genomic_DNA"/>
</dbReference>
<gene>
    <name evidence="3" type="ORF">VMCG_05987</name>
</gene>
<dbReference type="OrthoDB" id="4177236at2759"/>
<dbReference type="InterPro" id="IPR011009">
    <property type="entry name" value="Kinase-like_dom_sf"/>
</dbReference>
<proteinExistence type="predicted"/>
<evidence type="ECO:0000313" key="4">
    <source>
        <dbReference type="Proteomes" id="UP000283895"/>
    </source>
</evidence>
<dbReference type="InterPro" id="IPR002575">
    <property type="entry name" value="Aminoglycoside_PTrfase"/>
</dbReference>